<dbReference type="Proteomes" id="UP000534286">
    <property type="component" value="Unassembled WGS sequence"/>
</dbReference>
<sequence length="72" mass="8069">MSDVGAADGLRDRAFYPGPTQYQVRRWTPWHRHVTTVMLALAFLAVTQAALPPDIDEPSDQGKDQRARPKPP</sequence>
<name>A0A7W7RPK3_9ACTN</name>
<evidence type="ECO:0000256" key="1">
    <source>
        <dbReference type="SAM" id="MobiDB-lite"/>
    </source>
</evidence>
<dbReference type="AlphaFoldDB" id="A0A7W7RPK3"/>
<evidence type="ECO:0000313" key="2">
    <source>
        <dbReference type="EMBL" id="MBB4935781.1"/>
    </source>
</evidence>
<gene>
    <name evidence="2" type="ORF">FHR32_000086</name>
</gene>
<feature type="compositionally biased region" description="Basic and acidic residues" evidence="1">
    <location>
        <begin position="60"/>
        <end position="72"/>
    </location>
</feature>
<comment type="caution">
    <text evidence="2">The sequence shown here is derived from an EMBL/GenBank/DDBJ whole genome shotgun (WGS) entry which is preliminary data.</text>
</comment>
<evidence type="ECO:0000313" key="3">
    <source>
        <dbReference type="Proteomes" id="UP000534286"/>
    </source>
</evidence>
<proteinExistence type="predicted"/>
<organism evidence="2 3">
    <name type="scientific">Streptosporangium album</name>
    <dbReference type="NCBI Taxonomy" id="47479"/>
    <lineage>
        <taxon>Bacteria</taxon>
        <taxon>Bacillati</taxon>
        <taxon>Actinomycetota</taxon>
        <taxon>Actinomycetes</taxon>
        <taxon>Streptosporangiales</taxon>
        <taxon>Streptosporangiaceae</taxon>
        <taxon>Streptosporangium</taxon>
    </lineage>
</organism>
<dbReference type="EMBL" id="JACHJU010000001">
    <property type="protein sequence ID" value="MBB4935781.1"/>
    <property type="molecule type" value="Genomic_DNA"/>
</dbReference>
<reference evidence="2 3" key="1">
    <citation type="submission" date="2020-08" db="EMBL/GenBank/DDBJ databases">
        <title>Sequencing the genomes of 1000 actinobacteria strains.</title>
        <authorList>
            <person name="Klenk H.-P."/>
        </authorList>
    </citation>
    <scope>NUCLEOTIDE SEQUENCE [LARGE SCALE GENOMIC DNA]</scope>
    <source>
        <strain evidence="2 3">DSM 43023</strain>
    </source>
</reference>
<feature type="region of interest" description="Disordered" evidence="1">
    <location>
        <begin position="51"/>
        <end position="72"/>
    </location>
</feature>
<dbReference type="RefSeq" id="WP_184756667.1">
    <property type="nucleotide sequence ID" value="NZ_JACHJU010000001.1"/>
</dbReference>
<accession>A0A7W7RPK3</accession>
<keyword evidence="3" id="KW-1185">Reference proteome</keyword>
<protein>
    <submittedName>
        <fullName evidence="2">SRSO17 transposase</fullName>
    </submittedName>
</protein>